<accession>A0A0C1Z7T4</accession>
<organism evidence="1 2">
    <name type="scientific">Vibrio owensii CAIM 1854 = LMG 25443</name>
    <dbReference type="NCBI Taxonomy" id="1229493"/>
    <lineage>
        <taxon>Bacteria</taxon>
        <taxon>Pseudomonadati</taxon>
        <taxon>Pseudomonadota</taxon>
        <taxon>Gammaproteobacteria</taxon>
        <taxon>Vibrionales</taxon>
        <taxon>Vibrionaceae</taxon>
        <taxon>Vibrio</taxon>
    </lineage>
</organism>
<proteinExistence type="predicted"/>
<protein>
    <submittedName>
        <fullName evidence="1">Uncharacterized protein</fullName>
    </submittedName>
</protein>
<evidence type="ECO:0000313" key="1">
    <source>
        <dbReference type="EMBL" id="KIF53045.1"/>
    </source>
</evidence>
<reference evidence="1 2" key="1">
    <citation type="submission" date="2014-07" db="EMBL/GenBank/DDBJ databases">
        <title>Unique and conserved regions in Vibrio harveyi and related species in comparison with the shrimp pathogen Vibrio harveyi CAIM 1792.</title>
        <authorList>
            <person name="Espinoza-Valles I."/>
            <person name="Vora G."/>
            <person name="Leekitcharoenphon P."/>
            <person name="Ussery D."/>
            <person name="Hoj L."/>
            <person name="Gomez-Gil B."/>
        </authorList>
    </citation>
    <scope>NUCLEOTIDE SEQUENCE [LARGE SCALE GENOMIC DNA]</scope>
    <source>
        <strain evidence="2">CAIM 1854 / LMG 25443</strain>
    </source>
</reference>
<dbReference type="Proteomes" id="UP000031586">
    <property type="component" value="Unassembled WGS sequence"/>
</dbReference>
<comment type="caution">
    <text evidence="1">The sequence shown here is derived from an EMBL/GenBank/DDBJ whole genome shotgun (WGS) entry which is preliminary data.</text>
</comment>
<name>A0A0C1Z7T4_9VIBR</name>
<evidence type="ECO:0000313" key="2">
    <source>
        <dbReference type="Proteomes" id="UP000031586"/>
    </source>
</evidence>
<dbReference type="PATRIC" id="fig|1229493.5.peg.855"/>
<dbReference type="AlphaFoldDB" id="A0A0C1Z7T4"/>
<dbReference type="EMBL" id="JPRD01000015">
    <property type="protein sequence ID" value="KIF53045.1"/>
    <property type="molecule type" value="Genomic_DNA"/>
</dbReference>
<sequence length="73" mass="8054">MLKAKGKQQMSENSHTVKCKVNGLVDNAIYKGRRISAICGKIRPSSNECSLPMGKCENQLEENKSTEIEKIGT</sequence>
<gene>
    <name evidence="1" type="ORF">H735_08840</name>
</gene>